<organism evidence="2 3">
    <name type="scientific">Streptomyces paradoxus</name>
    <dbReference type="NCBI Taxonomy" id="66375"/>
    <lineage>
        <taxon>Bacteria</taxon>
        <taxon>Bacillati</taxon>
        <taxon>Actinomycetota</taxon>
        <taxon>Actinomycetes</taxon>
        <taxon>Kitasatosporales</taxon>
        <taxon>Streptomycetaceae</taxon>
        <taxon>Streptomyces</taxon>
    </lineage>
</organism>
<gene>
    <name evidence="2" type="ORF">HNR57_003494</name>
</gene>
<dbReference type="EMBL" id="JACHGV010000004">
    <property type="protein sequence ID" value="MBB6077579.1"/>
    <property type="molecule type" value="Genomic_DNA"/>
</dbReference>
<dbReference type="AlphaFoldDB" id="A0A7W9TBG4"/>
<evidence type="ECO:0000313" key="3">
    <source>
        <dbReference type="Proteomes" id="UP000591537"/>
    </source>
</evidence>
<name>A0A7W9TBG4_9ACTN</name>
<accession>A0A7W9TBG4</accession>
<dbReference type="Proteomes" id="UP000591537">
    <property type="component" value="Unassembled WGS sequence"/>
</dbReference>
<comment type="caution">
    <text evidence="2">The sequence shown here is derived from an EMBL/GenBank/DDBJ whole genome shotgun (WGS) entry which is preliminary data.</text>
</comment>
<evidence type="ECO:0000313" key="2">
    <source>
        <dbReference type="EMBL" id="MBB6077579.1"/>
    </source>
</evidence>
<reference evidence="2 3" key="1">
    <citation type="submission" date="2020-08" db="EMBL/GenBank/DDBJ databases">
        <title>Genomic Encyclopedia of Type Strains, Phase IV (KMG-IV): sequencing the most valuable type-strain genomes for metagenomic binning, comparative biology and taxonomic classification.</title>
        <authorList>
            <person name="Goeker M."/>
        </authorList>
    </citation>
    <scope>NUCLEOTIDE SEQUENCE [LARGE SCALE GENOMIC DNA]</scope>
    <source>
        <strain evidence="2 3">DSM 43350</strain>
    </source>
</reference>
<proteinExistence type="predicted"/>
<feature type="region of interest" description="Disordered" evidence="1">
    <location>
        <begin position="26"/>
        <end position="71"/>
    </location>
</feature>
<protein>
    <submittedName>
        <fullName evidence="2">Uncharacterized protein</fullName>
    </submittedName>
</protein>
<keyword evidence="3" id="KW-1185">Reference proteome</keyword>
<evidence type="ECO:0000256" key="1">
    <source>
        <dbReference type="SAM" id="MobiDB-lite"/>
    </source>
</evidence>
<sequence>MAWGTTRPAQSVVDATADAFGRMRSLAVDSARPGPATRRTGRRRGVQDSDLVLATRSRPPRQTHMRDTFRS</sequence>